<organism evidence="3 4">
    <name type="scientific">Heligmosomoides polygyrus</name>
    <name type="common">Parasitic roundworm</name>
    <dbReference type="NCBI Taxonomy" id="6339"/>
    <lineage>
        <taxon>Eukaryota</taxon>
        <taxon>Metazoa</taxon>
        <taxon>Ecdysozoa</taxon>
        <taxon>Nematoda</taxon>
        <taxon>Chromadorea</taxon>
        <taxon>Rhabditida</taxon>
        <taxon>Rhabditina</taxon>
        <taxon>Rhabditomorpha</taxon>
        <taxon>Strongyloidea</taxon>
        <taxon>Heligmosomidae</taxon>
        <taxon>Heligmosomoides</taxon>
    </lineage>
</organism>
<dbReference type="Proteomes" id="UP000050761">
    <property type="component" value="Unassembled WGS sequence"/>
</dbReference>
<accession>A0A183F206</accession>
<evidence type="ECO:0000313" key="3">
    <source>
        <dbReference type="Proteomes" id="UP000050761"/>
    </source>
</evidence>
<proteinExistence type="predicted"/>
<evidence type="ECO:0000256" key="1">
    <source>
        <dbReference type="SAM" id="MobiDB-lite"/>
    </source>
</evidence>
<name>A0A183F206_HELPZ</name>
<dbReference type="EMBL" id="UZAH01000071">
    <property type="protein sequence ID" value="VDO18500.1"/>
    <property type="molecule type" value="Genomic_DNA"/>
</dbReference>
<reference evidence="4" key="2">
    <citation type="submission" date="2019-09" db="UniProtKB">
        <authorList>
            <consortium name="WormBaseParasite"/>
        </authorList>
    </citation>
    <scope>IDENTIFICATION</scope>
</reference>
<evidence type="ECO:0000313" key="2">
    <source>
        <dbReference type="EMBL" id="VDO18500.1"/>
    </source>
</evidence>
<sequence length="68" mass="6894">MLSGSLVQDVPGYLHLTQILVTINGGVVLTPDDGVAGNSLRRRSKQPVDGEEIGGSVAGRSGAGYGAE</sequence>
<evidence type="ECO:0000313" key="4">
    <source>
        <dbReference type="WBParaSite" id="HPBE_0000011701-mRNA-1"/>
    </source>
</evidence>
<protein>
    <submittedName>
        <fullName evidence="2 4">Uncharacterized protein</fullName>
    </submittedName>
</protein>
<feature type="region of interest" description="Disordered" evidence="1">
    <location>
        <begin position="34"/>
        <end position="68"/>
    </location>
</feature>
<gene>
    <name evidence="2" type="ORF">HPBE_LOCUS118</name>
</gene>
<dbReference type="WBParaSite" id="HPBE_0000011701-mRNA-1">
    <property type="protein sequence ID" value="HPBE_0000011701-mRNA-1"/>
    <property type="gene ID" value="HPBE_0000011701"/>
</dbReference>
<keyword evidence="3" id="KW-1185">Reference proteome</keyword>
<reference evidence="2 3" key="1">
    <citation type="submission" date="2018-11" db="EMBL/GenBank/DDBJ databases">
        <authorList>
            <consortium name="Pathogen Informatics"/>
        </authorList>
    </citation>
    <scope>NUCLEOTIDE SEQUENCE [LARGE SCALE GENOMIC DNA]</scope>
</reference>
<accession>A0A3P7T9R2</accession>
<dbReference type="AlphaFoldDB" id="A0A183F206"/>